<keyword evidence="1" id="KW-0472">Membrane</keyword>
<dbReference type="AlphaFoldDB" id="A0A410QBV1"/>
<dbReference type="OrthoDB" id="1951121at2"/>
<organism evidence="2 3">
    <name type="scientific">Acidilutibacter cellobiosedens</name>
    <dbReference type="NCBI Taxonomy" id="2507161"/>
    <lineage>
        <taxon>Bacteria</taxon>
        <taxon>Bacillati</taxon>
        <taxon>Bacillota</taxon>
        <taxon>Tissierellia</taxon>
        <taxon>Tissierellales</taxon>
        <taxon>Acidilutibacteraceae</taxon>
        <taxon>Acidilutibacter</taxon>
    </lineage>
</organism>
<name>A0A410QBV1_9FIRM</name>
<keyword evidence="3" id="KW-1185">Reference proteome</keyword>
<feature type="transmembrane region" description="Helical" evidence="1">
    <location>
        <begin position="118"/>
        <end position="137"/>
    </location>
</feature>
<keyword evidence="1" id="KW-0812">Transmembrane</keyword>
<feature type="transmembrane region" description="Helical" evidence="1">
    <location>
        <begin position="56"/>
        <end position="75"/>
    </location>
</feature>
<keyword evidence="1" id="KW-1133">Transmembrane helix</keyword>
<evidence type="ECO:0000256" key="1">
    <source>
        <dbReference type="SAM" id="Phobius"/>
    </source>
</evidence>
<evidence type="ECO:0000313" key="3">
    <source>
        <dbReference type="Proteomes" id="UP000287969"/>
    </source>
</evidence>
<accession>A0A410QBV1</accession>
<reference evidence="3" key="1">
    <citation type="submission" date="2019-01" db="EMBL/GenBank/DDBJ databases">
        <title>Draft genomes of a novel of Sporanaerobacter strains.</title>
        <authorList>
            <person name="Ma S."/>
        </authorList>
    </citation>
    <scope>NUCLEOTIDE SEQUENCE [LARGE SCALE GENOMIC DNA]</scope>
    <source>
        <strain evidence="3">NJN-17</strain>
    </source>
</reference>
<sequence length="140" mass="16485">MKLFISLGIVLMTYDIFWQIKSLKENILKRPAFIASGMISLWFIDKTYLNIRFNSFLYGFLIGIVFLLTHVIIARRIKIKRKDINKGLVYTSLLIYVLELPAEKFLYRKIILLPLLKLLHPILAISITSVLFMIFHLRIK</sequence>
<gene>
    <name evidence="2" type="ORF">EQM13_07745</name>
</gene>
<dbReference type="Proteomes" id="UP000287969">
    <property type="component" value="Chromosome"/>
</dbReference>
<dbReference type="EMBL" id="CP035282">
    <property type="protein sequence ID" value="QAT61476.1"/>
    <property type="molecule type" value="Genomic_DNA"/>
</dbReference>
<proteinExistence type="predicted"/>
<evidence type="ECO:0000313" key="2">
    <source>
        <dbReference type="EMBL" id="QAT61476.1"/>
    </source>
</evidence>
<dbReference type="RefSeq" id="WP_128752380.1">
    <property type="nucleotide sequence ID" value="NZ_CP035282.1"/>
</dbReference>
<protein>
    <submittedName>
        <fullName evidence="2">Uncharacterized protein</fullName>
    </submittedName>
</protein>
<dbReference type="KEGG" id="spoa:EQM13_07745"/>